<name>A0A3B1A3Z7_9ZZZZ</name>
<dbReference type="PANTHER" id="PTHR32089:SF112">
    <property type="entry name" value="LYSOZYME-LIKE PROTEIN-RELATED"/>
    <property type="match status" value="1"/>
</dbReference>
<keyword evidence="2" id="KW-0472">Membrane</keyword>
<dbReference type="SMART" id="SM00283">
    <property type="entry name" value="MA"/>
    <property type="match status" value="1"/>
</dbReference>
<evidence type="ECO:0000313" key="4">
    <source>
        <dbReference type="EMBL" id="VAW94462.1"/>
    </source>
</evidence>
<dbReference type="GO" id="GO:0007165">
    <property type="term" value="P:signal transduction"/>
    <property type="evidence" value="ECO:0007669"/>
    <property type="project" value="UniProtKB-KW"/>
</dbReference>
<dbReference type="PANTHER" id="PTHR32089">
    <property type="entry name" value="METHYL-ACCEPTING CHEMOTAXIS PROTEIN MCPB"/>
    <property type="match status" value="1"/>
</dbReference>
<evidence type="ECO:0000256" key="1">
    <source>
        <dbReference type="ARBA" id="ARBA00023224"/>
    </source>
</evidence>
<evidence type="ECO:0000256" key="2">
    <source>
        <dbReference type="SAM" id="Phobius"/>
    </source>
</evidence>
<dbReference type="PROSITE" id="PS50111">
    <property type="entry name" value="CHEMOTAXIS_TRANSDUC_2"/>
    <property type="match status" value="1"/>
</dbReference>
<dbReference type="Gene3D" id="1.10.287.950">
    <property type="entry name" value="Methyl-accepting chemotaxis protein"/>
    <property type="match status" value="1"/>
</dbReference>
<dbReference type="Pfam" id="PF00015">
    <property type="entry name" value="MCPsignal"/>
    <property type="match status" value="1"/>
</dbReference>
<organism evidence="4">
    <name type="scientific">hydrothermal vent metagenome</name>
    <dbReference type="NCBI Taxonomy" id="652676"/>
    <lineage>
        <taxon>unclassified sequences</taxon>
        <taxon>metagenomes</taxon>
        <taxon>ecological metagenomes</taxon>
    </lineage>
</organism>
<feature type="transmembrane region" description="Helical" evidence="2">
    <location>
        <begin position="37"/>
        <end position="55"/>
    </location>
</feature>
<dbReference type="SUPFAM" id="SSF58104">
    <property type="entry name" value="Methyl-accepting chemotaxis protein (MCP) signaling domain"/>
    <property type="match status" value="1"/>
</dbReference>
<keyword evidence="2" id="KW-0812">Transmembrane</keyword>
<sequence length="405" mass="44514">MRLFRFRLSLTIILNLIAIISLVSTSLYNFFNPSTLTSYSIIANVTIAILFFLLAQRTANRTHKLVLKQATELLHKIQQGHFDDSVEIVQHNTVNKEFFNELNTLLETTHNKNQFLQLTSNSLSEHTQKLSEFAKHVIKEMTSQSEKTETAYKLVEQLQTVLGISTDTANQAVEVSNKSETEGNSGKLIMTEAMSGVMALSSEVVETGQIIQTLRKDSESIGGIINVITSIAEQTNLLALNAAIEAARAGEQGRGFAVVADEVRSLASKTQQSTEEINTIIQLLLKHVSTADSTINKALELSEKADELIEGVVMSYSEIVGFMANISALGSTLADITVNEQNTAKNVFQALELIKNISLETNEHMSEILDSTVELASLGGQFNSNMENKKQTEIDGKLNDNTSID</sequence>
<dbReference type="GO" id="GO:0016020">
    <property type="term" value="C:membrane"/>
    <property type="evidence" value="ECO:0007669"/>
    <property type="project" value="InterPro"/>
</dbReference>
<reference evidence="4" key="1">
    <citation type="submission" date="2018-06" db="EMBL/GenBank/DDBJ databases">
        <authorList>
            <person name="Zhirakovskaya E."/>
        </authorList>
    </citation>
    <scope>NUCLEOTIDE SEQUENCE</scope>
</reference>
<keyword evidence="2" id="KW-1133">Transmembrane helix</keyword>
<evidence type="ECO:0000259" key="3">
    <source>
        <dbReference type="PROSITE" id="PS50111"/>
    </source>
</evidence>
<feature type="domain" description="Methyl-accepting transducer" evidence="3">
    <location>
        <begin position="119"/>
        <end position="355"/>
    </location>
</feature>
<proteinExistence type="predicted"/>
<gene>
    <name evidence="4" type="ORF">MNBD_GAMMA22-3062</name>
</gene>
<dbReference type="AlphaFoldDB" id="A0A3B1A3Z7"/>
<dbReference type="InterPro" id="IPR004089">
    <property type="entry name" value="MCPsignal_dom"/>
</dbReference>
<protein>
    <submittedName>
        <fullName evidence="4">Methyl-accepting chemotaxis protein</fullName>
    </submittedName>
</protein>
<keyword evidence="1" id="KW-0807">Transducer</keyword>
<feature type="transmembrane region" description="Helical" evidence="2">
    <location>
        <begin position="12"/>
        <end position="31"/>
    </location>
</feature>
<dbReference type="EMBL" id="UOFS01000017">
    <property type="protein sequence ID" value="VAW94462.1"/>
    <property type="molecule type" value="Genomic_DNA"/>
</dbReference>
<accession>A0A3B1A3Z7</accession>